<dbReference type="PROSITE" id="PS50928">
    <property type="entry name" value="ABC_TM1"/>
    <property type="match status" value="1"/>
</dbReference>
<evidence type="ECO:0000256" key="2">
    <source>
        <dbReference type="ARBA" id="ARBA00007069"/>
    </source>
</evidence>
<proteinExistence type="inferred from homology"/>
<dbReference type="Gene3D" id="1.10.3720.10">
    <property type="entry name" value="MetI-like"/>
    <property type="match status" value="1"/>
</dbReference>
<accession>A0ABD6HEW7</accession>
<protein>
    <submittedName>
        <fullName evidence="11">ABC transporter permease subunit</fullName>
    </submittedName>
</protein>
<dbReference type="CDD" id="cd06261">
    <property type="entry name" value="TM_PBP2"/>
    <property type="match status" value="1"/>
</dbReference>
<feature type="transmembrane region" description="Helical" evidence="8">
    <location>
        <begin position="109"/>
        <end position="133"/>
    </location>
</feature>
<comment type="subcellular location">
    <subcellularLocation>
        <location evidence="1 8">Cell membrane</location>
        <topology evidence="1 8">Multi-pass membrane protein</topology>
    </subcellularLocation>
</comment>
<feature type="transmembrane region" description="Helical" evidence="8">
    <location>
        <begin position="72"/>
        <end position="97"/>
    </location>
</feature>
<evidence type="ECO:0000256" key="8">
    <source>
        <dbReference type="RuleBase" id="RU363032"/>
    </source>
</evidence>
<keyword evidence="12" id="KW-1185">Reference proteome</keyword>
<dbReference type="Proteomes" id="UP000179536">
    <property type="component" value="Unassembled WGS sequence"/>
</dbReference>
<keyword evidence="5 8" id="KW-0812">Transmembrane</keyword>
<feature type="transmembrane region" description="Helical" evidence="8">
    <location>
        <begin position="251"/>
        <end position="274"/>
    </location>
</feature>
<keyword evidence="4" id="KW-1003">Cell membrane</keyword>
<comment type="similarity">
    <text evidence="2">Belongs to the binding-protein-dependent transport system permease family. CysTW subfamily.</text>
</comment>
<dbReference type="InterPro" id="IPR035906">
    <property type="entry name" value="MetI-like_sf"/>
</dbReference>
<dbReference type="GO" id="GO:0005886">
    <property type="term" value="C:plasma membrane"/>
    <property type="evidence" value="ECO:0007669"/>
    <property type="project" value="UniProtKB-SubCell"/>
</dbReference>
<evidence type="ECO:0000313" key="13">
    <source>
        <dbReference type="Proteomes" id="UP000179536"/>
    </source>
</evidence>
<feature type="transmembrane region" description="Helical" evidence="8">
    <location>
        <begin position="12"/>
        <end position="43"/>
    </location>
</feature>
<comment type="caution">
    <text evidence="11">The sequence shown here is derived from an EMBL/GenBank/DDBJ whole genome shotgun (WGS) entry which is preliminary data.</text>
</comment>
<evidence type="ECO:0000256" key="3">
    <source>
        <dbReference type="ARBA" id="ARBA00022448"/>
    </source>
</evidence>
<evidence type="ECO:0000313" key="10">
    <source>
        <dbReference type="EMBL" id="MUO45389.1"/>
    </source>
</evidence>
<feature type="transmembrane region" description="Helical" evidence="8">
    <location>
        <begin position="205"/>
        <end position="231"/>
    </location>
</feature>
<keyword evidence="3 8" id="KW-0813">Transport</keyword>
<keyword evidence="6 8" id="KW-1133">Transmembrane helix</keyword>
<evidence type="ECO:0000313" key="11">
    <source>
        <dbReference type="EMBL" id="MUP13284.1"/>
    </source>
</evidence>
<dbReference type="Proteomes" id="UP000179454">
    <property type="component" value="Unassembled WGS sequence"/>
</dbReference>
<dbReference type="InterPro" id="IPR000515">
    <property type="entry name" value="MetI-like"/>
</dbReference>
<evidence type="ECO:0000259" key="9">
    <source>
        <dbReference type="PROSITE" id="PS50928"/>
    </source>
</evidence>
<feature type="domain" description="ABC transmembrane type-1" evidence="9">
    <location>
        <begin position="73"/>
        <end position="274"/>
    </location>
</feature>
<gene>
    <name evidence="11" type="ORF">BBK91_025935</name>
    <name evidence="10" type="ORF">BBL17_026840</name>
</gene>
<dbReference type="RefSeq" id="WP_012648999.1">
    <property type="nucleotide sequence ID" value="NZ_AP023283.1"/>
</dbReference>
<evidence type="ECO:0000256" key="7">
    <source>
        <dbReference type="ARBA" id="ARBA00023136"/>
    </source>
</evidence>
<name>A0ABD6HEW7_AGRVI</name>
<reference evidence="12 13" key="1">
    <citation type="submission" date="2019-11" db="EMBL/GenBank/DDBJ databases">
        <title>Whole-genome sequencing of Allorhizobium vitis.</title>
        <authorList>
            <person name="Gan H.M."/>
            <person name="Savka M.A."/>
        </authorList>
    </citation>
    <scope>NUCLEOTIDE SEQUENCE [LARGE SCALE GENOMIC DNA]</scope>
    <source>
        <strain evidence="11 13">RF2/1</strain>
        <strain evidence="10 12">T1/7</strain>
    </source>
</reference>
<dbReference type="Pfam" id="PF00528">
    <property type="entry name" value="BPD_transp_1"/>
    <property type="match status" value="1"/>
</dbReference>
<dbReference type="PANTHER" id="PTHR42929">
    <property type="entry name" value="INNER MEMBRANE ABC TRANSPORTER PERMEASE PROTEIN YDCU-RELATED-RELATED"/>
    <property type="match status" value="1"/>
</dbReference>
<keyword evidence="7 8" id="KW-0472">Membrane</keyword>
<dbReference type="EMBL" id="MBFE02000035">
    <property type="protein sequence ID" value="MUO45389.1"/>
    <property type="molecule type" value="Genomic_DNA"/>
</dbReference>
<feature type="transmembrane region" description="Helical" evidence="8">
    <location>
        <begin position="153"/>
        <end position="173"/>
    </location>
</feature>
<evidence type="ECO:0000256" key="5">
    <source>
        <dbReference type="ARBA" id="ARBA00022692"/>
    </source>
</evidence>
<evidence type="ECO:0000256" key="4">
    <source>
        <dbReference type="ARBA" id="ARBA00022475"/>
    </source>
</evidence>
<dbReference type="PANTHER" id="PTHR42929:SF5">
    <property type="entry name" value="ABC TRANSPORTER PERMEASE PROTEIN"/>
    <property type="match status" value="1"/>
</dbReference>
<evidence type="ECO:0000256" key="1">
    <source>
        <dbReference type="ARBA" id="ARBA00004651"/>
    </source>
</evidence>
<sequence>MAHNDETTSAGAAVGWLLSLPMLLVIGFFFVLPILSVALISFYGSAEGGVLIPELGISAYEKFFTDPFSREIVIRSIILSLLVTLLACILTYPIALYLYRTTSRWKGTLVLLTVSPLLLSAVVRTYSWMLILRPLEDFIHWIGFANVRLVNDYPGVVIGLTHIMMPYMALCLLSGFGKIDPNVEDAASSLGATPARRFFRITLPLSLPGVTLGCILTFVLAISAFVTPALLGGGRVFLLPTEIFTQALEILDWPLASAMSMVLLGLFILTMGLIRVWDMRTRAKSGVLS</sequence>
<evidence type="ECO:0000256" key="6">
    <source>
        <dbReference type="ARBA" id="ARBA00022989"/>
    </source>
</evidence>
<dbReference type="SUPFAM" id="SSF161098">
    <property type="entry name" value="MetI-like"/>
    <property type="match status" value="1"/>
</dbReference>
<dbReference type="AlphaFoldDB" id="A0ABD6HEW7"/>
<organism evidence="11 13">
    <name type="scientific">Agrobacterium vitis</name>
    <name type="common">Rhizobium vitis</name>
    <dbReference type="NCBI Taxonomy" id="373"/>
    <lineage>
        <taxon>Bacteria</taxon>
        <taxon>Pseudomonadati</taxon>
        <taxon>Pseudomonadota</taxon>
        <taxon>Alphaproteobacteria</taxon>
        <taxon>Hyphomicrobiales</taxon>
        <taxon>Rhizobiaceae</taxon>
        <taxon>Rhizobium/Agrobacterium group</taxon>
        <taxon>Agrobacterium</taxon>
    </lineage>
</organism>
<evidence type="ECO:0000313" key="12">
    <source>
        <dbReference type="Proteomes" id="UP000179454"/>
    </source>
</evidence>
<dbReference type="EMBL" id="MBFA02000030">
    <property type="protein sequence ID" value="MUP13284.1"/>
    <property type="molecule type" value="Genomic_DNA"/>
</dbReference>